<keyword evidence="7" id="KW-1185">Reference proteome</keyword>
<dbReference type="InterPro" id="IPR011251">
    <property type="entry name" value="Luciferase-like_dom"/>
</dbReference>
<dbReference type="RefSeq" id="WP_151599913.1">
    <property type="nucleotide sequence ID" value="NZ_WBMS02000061.1"/>
</dbReference>
<evidence type="ECO:0000256" key="2">
    <source>
        <dbReference type="ARBA" id="ARBA00022643"/>
    </source>
</evidence>
<dbReference type="PANTHER" id="PTHR42847">
    <property type="entry name" value="ALKANESULFONATE MONOOXYGENASE"/>
    <property type="match status" value="1"/>
</dbReference>
<dbReference type="SUPFAM" id="SSF51679">
    <property type="entry name" value="Bacterial luciferase-like"/>
    <property type="match status" value="1"/>
</dbReference>
<comment type="caution">
    <text evidence="6">The sequence shown here is derived from an EMBL/GenBank/DDBJ whole genome shotgun (WGS) entry which is preliminary data.</text>
</comment>
<evidence type="ECO:0000313" key="7">
    <source>
        <dbReference type="Proteomes" id="UP000462055"/>
    </source>
</evidence>
<evidence type="ECO:0000313" key="6">
    <source>
        <dbReference type="EMBL" id="MWA06998.1"/>
    </source>
</evidence>
<dbReference type="Gene3D" id="3.20.20.30">
    <property type="entry name" value="Luciferase-like domain"/>
    <property type="match status" value="1"/>
</dbReference>
<sequence length="326" mass="34462">MVHPFRFGLMARGGGSAKEITERALRAEALGYHSLLYNDHYLGPGPAMSEARHPVQEVAPIPAATLAAAATETLVIGFRVLCVDYHNPVVLAKELATLDLFSEGRLDIGLGAGWIAAEYAAMGIPFDRPGVRIARLAEVVEVIRACFGDGLVDVKGEHGVYASGFEGVPKPVGSPPIAIGGGGPKVLQLAARVADIVAFNLNNATGKLGPEGPRSATAAMTEEKVGLVREAAGDRFADLQLEIGSYFTIVTDDVDGAAAALPAQTGGMLNLPKDELLEHPHVLLGDVSRICDTLVERRERYGFNYVTVREADIESFAPVVERLAGS</sequence>
<dbReference type="GO" id="GO:0008726">
    <property type="term" value="F:alkanesulfonate monooxygenase activity"/>
    <property type="evidence" value="ECO:0007669"/>
    <property type="project" value="TreeGrafter"/>
</dbReference>
<keyword evidence="4" id="KW-0503">Monooxygenase</keyword>
<dbReference type="InterPro" id="IPR019923">
    <property type="entry name" value="Lucif-like_OxRdtase_MSMEG_2516"/>
</dbReference>
<evidence type="ECO:0000256" key="4">
    <source>
        <dbReference type="ARBA" id="ARBA00023033"/>
    </source>
</evidence>
<accession>A0A6I4ML96</accession>
<evidence type="ECO:0000259" key="5">
    <source>
        <dbReference type="Pfam" id="PF00296"/>
    </source>
</evidence>
<dbReference type="Pfam" id="PF00296">
    <property type="entry name" value="Bac_luciferase"/>
    <property type="match status" value="1"/>
</dbReference>
<keyword evidence="2" id="KW-0288">FMN</keyword>
<gene>
    <name evidence="6" type="ORF">F8568_043000</name>
</gene>
<dbReference type="InterPro" id="IPR050172">
    <property type="entry name" value="SsuD_RutA_monooxygenase"/>
</dbReference>
<reference evidence="6" key="1">
    <citation type="submission" date="2019-12" db="EMBL/GenBank/DDBJ databases">
        <title>Actinomadura physcomitrii sp. nov., a novel actinomycete isolated from moss [Physcomitrium sphaericum (Ludw) Fuernr].</title>
        <authorList>
            <person name="Zhuang X."/>
        </authorList>
    </citation>
    <scope>NUCLEOTIDE SEQUENCE [LARGE SCALE GENOMIC DNA]</scope>
    <source>
        <strain evidence="6">LD22</strain>
    </source>
</reference>
<dbReference type="GO" id="GO:0046306">
    <property type="term" value="P:alkanesulfonate catabolic process"/>
    <property type="evidence" value="ECO:0007669"/>
    <property type="project" value="TreeGrafter"/>
</dbReference>
<dbReference type="InterPro" id="IPR036661">
    <property type="entry name" value="Luciferase-like_sf"/>
</dbReference>
<dbReference type="Proteomes" id="UP000462055">
    <property type="component" value="Unassembled WGS sequence"/>
</dbReference>
<feature type="domain" description="Luciferase-like" evidence="5">
    <location>
        <begin position="2"/>
        <end position="203"/>
    </location>
</feature>
<name>A0A6I4ML96_9ACTN</name>
<protein>
    <submittedName>
        <fullName evidence="6">TIGR03621 family F420-dependent LLM class oxidoreductase</fullName>
    </submittedName>
</protein>
<dbReference type="AlphaFoldDB" id="A0A6I4ML96"/>
<evidence type="ECO:0000256" key="3">
    <source>
        <dbReference type="ARBA" id="ARBA00023002"/>
    </source>
</evidence>
<keyword evidence="3" id="KW-0560">Oxidoreductase</keyword>
<evidence type="ECO:0000256" key="1">
    <source>
        <dbReference type="ARBA" id="ARBA00022630"/>
    </source>
</evidence>
<dbReference type="PANTHER" id="PTHR42847:SF8">
    <property type="entry name" value="CONSERVED PROTEIN"/>
    <property type="match status" value="1"/>
</dbReference>
<dbReference type="NCBIfam" id="TIGR03621">
    <property type="entry name" value="F420_MSMEG_2516"/>
    <property type="match status" value="1"/>
</dbReference>
<proteinExistence type="predicted"/>
<keyword evidence="1" id="KW-0285">Flavoprotein</keyword>
<organism evidence="6 7">
    <name type="scientific">Actinomadura physcomitrii</name>
    <dbReference type="NCBI Taxonomy" id="2650748"/>
    <lineage>
        <taxon>Bacteria</taxon>
        <taxon>Bacillati</taxon>
        <taxon>Actinomycetota</taxon>
        <taxon>Actinomycetes</taxon>
        <taxon>Streptosporangiales</taxon>
        <taxon>Thermomonosporaceae</taxon>
        <taxon>Actinomadura</taxon>
    </lineage>
</organism>
<dbReference type="EMBL" id="WBMS02000061">
    <property type="protein sequence ID" value="MWA06998.1"/>
    <property type="molecule type" value="Genomic_DNA"/>
</dbReference>